<feature type="region of interest" description="Disordered" evidence="1">
    <location>
        <begin position="1"/>
        <end position="58"/>
    </location>
</feature>
<sequence length="309" mass="34717">MGTPKEQPPPFTPGSPPATTTTTTTTTNNNTAPAGNPPPYQPPAYELRPDTTAPDPDELLDPCTLVIHGRFIYPLLPAPGSADPHTGEADSEPIYQLSRAIHEQGAAAERIEFQRLDLRIRNNGNDDPDAVAGPSLARRAKDVYWLEHRKPMVRAGIPFQAWLEPQTRKALGKVRVEKSPAFRTGYRANRVVSDAERRWMEREGKKVKKGEFYFVVKEKGIGGIGGGEWEWSDPEGRVVAVQVREAVDGEDTSGGEVFRLRLLVPLSRRMRDTLVALWCLWMWHIRIEENIPKRTWEDRKRIMQAGIGL</sequence>
<accession>A0AAE0LM26</accession>
<evidence type="ECO:0000313" key="3">
    <source>
        <dbReference type="Proteomes" id="UP001278766"/>
    </source>
</evidence>
<reference evidence="2" key="2">
    <citation type="submission" date="2023-06" db="EMBL/GenBank/DDBJ databases">
        <authorList>
            <consortium name="Lawrence Berkeley National Laboratory"/>
            <person name="Haridas S."/>
            <person name="Hensen N."/>
            <person name="Bonometti L."/>
            <person name="Westerberg I."/>
            <person name="Brannstrom I.O."/>
            <person name="Guillou S."/>
            <person name="Cros-Aarteil S."/>
            <person name="Calhoun S."/>
            <person name="Kuo A."/>
            <person name="Mondo S."/>
            <person name="Pangilinan J."/>
            <person name="Riley R."/>
            <person name="Labutti K."/>
            <person name="Andreopoulos B."/>
            <person name="Lipzen A."/>
            <person name="Chen C."/>
            <person name="Yanf M."/>
            <person name="Daum C."/>
            <person name="Ng V."/>
            <person name="Clum A."/>
            <person name="Steindorff A."/>
            <person name="Ohm R."/>
            <person name="Martin F."/>
            <person name="Silar P."/>
            <person name="Natvig D."/>
            <person name="Lalanne C."/>
            <person name="Gautier V."/>
            <person name="Ament-Velasquez S.L."/>
            <person name="Kruys A."/>
            <person name="Hutchinson M.I."/>
            <person name="Powell A.J."/>
            <person name="Barry K."/>
            <person name="Miller A.N."/>
            <person name="Grigoriev I.V."/>
            <person name="Debuchy R."/>
            <person name="Gladieux P."/>
            <person name="Thoren M.H."/>
            <person name="Johannesson H."/>
        </authorList>
    </citation>
    <scope>NUCLEOTIDE SEQUENCE</scope>
    <source>
        <strain evidence="2">CBS 168.71</strain>
    </source>
</reference>
<protein>
    <submittedName>
        <fullName evidence="2">Uncharacterized protein</fullName>
    </submittedName>
</protein>
<dbReference type="RefSeq" id="XP_062653930.1">
    <property type="nucleotide sequence ID" value="XM_062808468.1"/>
</dbReference>
<dbReference type="Proteomes" id="UP001278766">
    <property type="component" value="Unassembled WGS sequence"/>
</dbReference>
<evidence type="ECO:0000313" key="2">
    <source>
        <dbReference type="EMBL" id="KAK3290416.1"/>
    </source>
</evidence>
<keyword evidence="3" id="KW-1185">Reference proteome</keyword>
<organism evidence="2 3">
    <name type="scientific">Chaetomium fimeti</name>
    <dbReference type="NCBI Taxonomy" id="1854472"/>
    <lineage>
        <taxon>Eukaryota</taxon>
        <taxon>Fungi</taxon>
        <taxon>Dikarya</taxon>
        <taxon>Ascomycota</taxon>
        <taxon>Pezizomycotina</taxon>
        <taxon>Sordariomycetes</taxon>
        <taxon>Sordariomycetidae</taxon>
        <taxon>Sordariales</taxon>
        <taxon>Chaetomiaceae</taxon>
        <taxon>Chaetomium</taxon>
    </lineage>
</organism>
<feature type="compositionally biased region" description="Low complexity" evidence="1">
    <location>
        <begin position="17"/>
        <end position="34"/>
    </location>
</feature>
<dbReference type="GeneID" id="87845416"/>
<comment type="caution">
    <text evidence="2">The sequence shown here is derived from an EMBL/GenBank/DDBJ whole genome shotgun (WGS) entry which is preliminary data.</text>
</comment>
<name>A0AAE0LM26_9PEZI</name>
<dbReference type="EMBL" id="JAUEPN010000013">
    <property type="protein sequence ID" value="KAK3290416.1"/>
    <property type="molecule type" value="Genomic_DNA"/>
</dbReference>
<proteinExistence type="predicted"/>
<evidence type="ECO:0000256" key="1">
    <source>
        <dbReference type="SAM" id="MobiDB-lite"/>
    </source>
</evidence>
<reference evidence="2" key="1">
    <citation type="journal article" date="2023" name="Mol. Phylogenet. Evol.">
        <title>Genome-scale phylogeny and comparative genomics of the fungal order Sordariales.</title>
        <authorList>
            <person name="Hensen N."/>
            <person name="Bonometti L."/>
            <person name="Westerberg I."/>
            <person name="Brannstrom I.O."/>
            <person name="Guillou S."/>
            <person name="Cros-Aarteil S."/>
            <person name="Calhoun S."/>
            <person name="Haridas S."/>
            <person name="Kuo A."/>
            <person name="Mondo S."/>
            <person name="Pangilinan J."/>
            <person name="Riley R."/>
            <person name="LaButti K."/>
            <person name="Andreopoulos B."/>
            <person name="Lipzen A."/>
            <person name="Chen C."/>
            <person name="Yan M."/>
            <person name="Daum C."/>
            <person name="Ng V."/>
            <person name="Clum A."/>
            <person name="Steindorff A."/>
            <person name="Ohm R.A."/>
            <person name="Martin F."/>
            <person name="Silar P."/>
            <person name="Natvig D.O."/>
            <person name="Lalanne C."/>
            <person name="Gautier V."/>
            <person name="Ament-Velasquez S.L."/>
            <person name="Kruys A."/>
            <person name="Hutchinson M.I."/>
            <person name="Powell A.J."/>
            <person name="Barry K."/>
            <person name="Miller A.N."/>
            <person name="Grigoriev I.V."/>
            <person name="Debuchy R."/>
            <person name="Gladieux P."/>
            <person name="Hiltunen Thoren M."/>
            <person name="Johannesson H."/>
        </authorList>
    </citation>
    <scope>NUCLEOTIDE SEQUENCE</scope>
    <source>
        <strain evidence="2">CBS 168.71</strain>
    </source>
</reference>
<gene>
    <name evidence="2" type="ORF">B0H64DRAFT_57862</name>
</gene>
<dbReference type="AlphaFoldDB" id="A0AAE0LM26"/>
<feature type="compositionally biased region" description="Pro residues" evidence="1">
    <location>
        <begin position="1"/>
        <end position="16"/>
    </location>
</feature>